<dbReference type="PANTHER" id="PTHR30086">
    <property type="entry name" value="ARGININE EXPORTER PROTEIN ARGO"/>
    <property type="match status" value="1"/>
</dbReference>
<feature type="transmembrane region" description="Helical" evidence="6">
    <location>
        <begin position="6"/>
        <end position="29"/>
    </location>
</feature>
<comment type="subcellular location">
    <subcellularLocation>
        <location evidence="1">Cell membrane</location>
        <topology evidence="1">Multi-pass membrane protein</topology>
    </subcellularLocation>
</comment>
<evidence type="ECO:0000313" key="7">
    <source>
        <dbReference type="EMBL" id="MBA9026093.1"/>
    </source>
</evidence>
<reference evidence="7 8" key="1">
    <citation type="submission" date="2020-08" db="EMBL/GenBank/DDBJ databases">
        <title>Genomic Encyclopedia of Type Strains, Phase IV (KMG-IV): sequencing the most valuable type-strain genomes for metagenomic binning, comparative biology and taxonomic classification.</title>
        <authorList>
            <person name="Goeker M."/>
        </authorList>
    </citation>
    <scope>NUCLEOTIDE SEQUENCE [LARGE SCALE GENOMIC DNA]</scope>
    <source>
        <strain evidence="7 8">DSM 105481</strain>
    </source>
</reference>
<proteinExistence type="predicted"/>
<keyword evidence="3 6" id="KW-0812">Transmembrane</keyword>
<evidence type="ECO:0000256" key="6">
    <source>
        <dbReference type="SAM" id="Phobius"/>
    </source>
</evidence>
<feature type="transmembrane region" description="Helical" evidence="6">
    <location>
        <begin position="188"/>
        <end position="206"/>
    </location>
</feature>
<dbReference type="Proteomes" id="UP000626697">
    <property type="component" value="Unassembled WGS sequence"/>
</dbReference>
<keyword evidence="4 6" id="KW-1133">Transmembrane helix</keyword>
<evidence type="ECO:0000256" key="4">
    <source>
        <dbReference type="ARBA" id="ARBA00022989"/>
    </source>
</evidence>
<accession>A0ABR6CM35</accession>
<dbReference type="PANTHER" id="PTHR30086:SF6">
    <property type="entry name" value="AMINO ACID EFFLUX PROTEIN YCGF-RELATED"/>
    <property type="match status" value="1"/>
</dbReference>
<dbReference type="InterPro" id="IPR001123">
    <property type="entry name" value="LeuE-type"/>
</dbReference>
<name>A0ABR6CM35_9BACI</name>
<dbReference type="Pfam" id="PF01810">
    <property type="entry name" value="LysE"/>
    <property type="match status" value="1"/>
</dbReference>
<evidence type="ECO:0000313" key="8">
    <source>
        <dbReference type="Proteomes" id="UP000626697"/>
    </source>
</evidence>
<feature type="transmembrane region" description="Helical" evidence="6">
    <location>
        <begin position="152"/>
        <end position="176"/>
    </location>
</feature>
<evidence type="ECO:0000256" key="3">
    <source>
        <dbReference type="ARBA" id="ARBA00022692"/>
    </source>
</evidence>
<comment type="caution">
    <text evidence="7">The sequence shown here is derived from an EMBL/GenBank/DDBJ whole genome shotgun (WGS) entry which is preliminary data.</text>
</comment>
<feature type="transmembrane region" description="Helical" evidence="6">
    <location>
        <begin position="41"/>
        <end position="66"/>
    </location>
</feature>
<protein>
    <submittedName>
        <fullName evidence="7">Threonine/homoserine/homoserine lactone efflux protein</fullName>
    </submittedName>
</protein>
<organism evidence="7 8">
    <name type="scientific">Peribacillus huizhouensis</name>
    <dbReference type="NCBI Taxonomy" id="1501239"/>
    <lineage>
        <taxon>Bacteria</taxon>
        <taxon>Bacillati</taxon>
        <taxon>Bacillota</taxon>
        <taxon>Bacilli</taxon>
        <taxon>Bacillales</taxon>
        <taxon>Bacillaceae</taxon>
        <taxon>Peribacillus</taxon>
    </lineage>
</organism>
<evidence type="ECO:0000256" key="5">
    <source>
        <dbReference type="ARBA" id="ARBA00023136"/>
    </source>
</evidence>
<keyword evidence="5 6" id="KW-0472">Membrane</keyword>
<evidence type="ECO:0000256" key="1">
    <source>
        <dbReference type="ARBA" id="ARBA00004651"/>
    </source>
</evidence>
<feature type="transmembrane region" description="Helical" evidence="6">
    <location>
        <begin position="72"/>
        <end position="91"/>
    </location>
</feature>
<evidence type="ECO:0000256" key="2">
    <source>
        <dbReference type="ARBA" id="ARBA00022475"/>
    </source>
</evidence>
<keyword evidence="8" id="KW-1185">Reference proteome</keyword>
<keyword evidence="2" id="KW-1003">Cell membrane</keyword>
<feature type="transmembrane region" description="Helical" evidence="6">
    <location>
        <begin position="120"/>
        <end position="140"/>
    </location>
</feature>
<sequence>MKDVFVLSLFFTYLLAGLAIAMPVGAMTVEMTKQGLKKGFLHGWAVGLGGMTVDFFLIISLYLGLASILSTPYIQIPMWLIGACFLAFLGYDSIKNSDQGITLTGDKPNQSFFSSYRNGLLVAISPGNLVFWISVFGAVLSDSYDTTQPVKFLIVGAGILAGILVHDIGLLLIVTITRKMMNQTMIKCVSIIAGFILIGFAGYFLYEFMITIKGIL</sequence>
<dbReference type="EMBL" id="JACJHX010000003">
    <property type="protein sequence ID" value="MBA9026093.1"/>
    <property type="molecule type" value="Genomic_DNA"/>
</dbReference>
<gene>
    <name evidence="7" type="ORF">HNP81_001378</name>
</gene>